<proteinExistence type="predicted"/>
<accession>A0A4Z2FCA9</accession>
<protein>
    <submittedName>
        <fullName evidence="2">Uncharacterized protein</fullName>
    </submittedName>
</protein>
<feature type="region of interest" description="Disordered" evidence="1">
    <location>
        <begin position="12"/>
        <end position="72"/>
    </location>
</feature>
<evidence type="ECO:0000313" key="3">
    <source>
        <dbReference type="Proteomes" id="UP000314294"/>
    </source>
</evidence>
<dbReference type="AlphaFoldDB" id="A0A4Z2FCA9"/>
<evidence type="ECO:0000313" key="2">
    <source>
        <dbReference type="EMBL" id="TNN38817.1"/>
    </source>
</evidence>
<sequence length="72" mass="7091">MIASYHCLAYASDPGDVSRASGVAGGGVRHGGRSPPGAVKSSMGFPGRGGSSHMCSQGGSGSNPTERNHSTT</sequence>
<comment type="caution">
    <text evidence="2">The sequence shown here is derived from an EMBL/GenBank/DDBJ whole genome shotgun (WGS) entry which is preliminary data.</text>
</comment>
<name>A0A4Z2FCA9_9TELE</name>
<keyword evidence="3" id="KW-1185">Reference proteome</keyword>
<gene>
    <name evidence="2" type="ORF">EYF80_051024</name>
</gene>
<reference evidence="2 3" key="1">
    <citation type="submission" date="2019-03" db="EMBL/GenBank/DDBJ databases">
        <title>First draft genome of Liparis tanakae, snailfish: a comprehensive survey of snailfish specific genes.</title>
        <authorList>
            <person name="Kim W."/>
            <person name="Song I."/>
            <person name="Jeong J.-H."/>
            <person name="Kim D."/>
            <person name="Kim S."/>
            <person name="Ryu S."/>
            <person name="Song J.Y."/>
            <person name="Lee S.K."/>
        </authorList>
    </citation>
    <scope>NUCLEOTIDE SEQUENCE [LARGE SCALE GENOMIC DNA]</scope>
    <source>
        <tissue evidence="2">Muscle</tissue>
    </source>
</reference>
<dbReference type="Proteomes" id="UP000314294">
    <property type="component" value="Unassembled WGS sequence"/>
</dbReference>
<dbReference type="EMBL" id="SRLO01001335">
    <property type="protein sequence ID" value="TNN38817.1"/>
    <property type="molecule type" value="Genomic_DNA"/>
</dbReference>
<organism evidence="2 3">
    <name type="scientific">Liparis tanakae</name>
    <name type="common">Tanaka's snailfish</name>
    <dbReference type="NCBI Taxonomy" id="230148"/>
    <lineage>
        <taxon>Eukaryota</taxon>
        <taxon>Metazoa</taxon>
        <taxon>Chordata</taxon>
        <taxon>Craniata</taxon>
        <taxon>Vertebrata</taxon>
        <taxon>Euteleostomi</taxon>
        <taxon>Actinopterygii</taxon>
        <taxon>Neopterygii</taxon>
        <taxon>Teleostei</taxon>
        <taxon>Neoteleostei</taxon>
        <taxon>Acanthomorphata</taxon>
        <taxon>Eupercaria</taxon>
        <taxon>Perciformes</taxon>
        <taxon>Cottioidei</taxon>
        <taxon>Cottales</taxon>
        <taxon>Liparidae</taxon>
        <taxon>Liparis</taxon>
    </lineage>
</organism>
<feature type="compositionally biased region" description="Polar residues" evidence="1">
    <location>
        <begin position="53"/>
        <end position="65"/>
    </location>
</feature>
<evidence type="ECO:0000256" key="1">
    <source>
        <dbReference type="SAM" id="MobiDB-lite"/>
    </source>
</evidence>